<comment type="caution">
    <text evidence="1">The sequence shown here is derived from an EMBL/GenBank/DDBJ whole genome shotgun (WGS) entry which is preliminary data.</text>
</comment>
<evidence type="ECO:0000313" key="1">
    <source>
        <dbReference type="EMBL" id="MDQ1185426.1"/>
    </source>
</evidence>
<dbReference type="EMBL" id="JAUTBL010000002">
    <property type="protein sequence ID" value="MDQ1185426.1"/>
    <property type="molecule type" value="Genomic_DNA"/>
</dbReference>
<proteinExistence type="predicted"/>
<sequence>MAKKPELPALPSKAPAHNGHKYKPQWGVILVCASEAEQASLYDALNSLRNCKIKVVVA</sequence>
<name>A0ABU0UKE2_9HYPH</name>
<gene>
    <name evidence="1" type="ORF">QE408_002569</name>
</gene>
<evidence type="ECO:0000313" key="2">
    <source>
        <dbReference type="Proteomes" id="UP001224781"/>
    </source>
</evidence>
<reference evidence="1 2" key="1">
    <citation type="submission" date="2023-07" db="EMBL/GenBank/DDBJ databases">
        <title>Functional and genomic diversity of the sorghum phyllosphere microbiome.</title>
        <authorList>
            <person name="Shade A."/>
        </authorList>
    </citation>
    <scope>NUCLEOTIDE SEQUENCE [LARGE SCALE GENOMIC DNA]</scope>
    <source>
        <strain evidence="1 2">SORGH_AS_1126</strain>
    </source>
</reference>
<dbReference type="Proteomes" id="UP001224781">
    <property type="component" value="Unassembled WGS sequence"/>
</dbReference>
<protein>
    <submittedName>
        <fullName evidence="1">Uncharacterized protein</fullName>
    </submittedName>
</protein>
<dbReference type="RefSeq" id="WP_306931649.1">
    <property type="nucleotide sequence ID" value="NZ_JAUTBL010000002.1"/>
</dbReference>
<keyword evidence="2" id="KW-1185">Reference proteome</keyword>
<organism evidence="1 2">
    <name type="scientific">Agrobacterium larrymoorei</name>
    <dbReference type="NCBI Taxonomy" id="160699"/>
    <lineage>
        <taxon>Bacteria</taxon>
        <taxon>Pseudomonadati</taxon>
        <taxon>Pseudomonadota</taxon>
        <taxon>Alphaproteobacteria</taxon>
        <taxon>Hyphomicrobiales</taxon>
        <taxon>Rhizobiaceae</taxon>
        <taxon>Rhizobium/Agrobacterium group</taxon>
        <taxon>Agrobacterium</taxon>
    </lineage>
</organism>
<accession>A0ABU0UKE2</accession>